<keyword evidence="5 6" id="KW-0472">Membrane</keyword>
<dbReference type="Proteomes" id="UP000002943">
    <property type="component" value="Unassembled WGS sequence"/>
</dbReference>
<feature type="transmembrane region" description="Helical" evidence="6">
    <location>
        <begin position="12"/>
        <end position="36"/>
    </location>
</feature>
<dbReference type="InterPro" id="IPR010432">
    <property type="entry name" value="RDD"/>
</dbReference>
<evidence type="ECO:0000256" key="3">
    <source>
        <dbReference type="ARBA" id="ARBA00022692"/>
    </source>
</evidence>
<dbReference type="AlphaFoldDB" id="E3BPG8"/>
<dbReference type="InterPro" id="IPR051791">
    <property type="entry name" value="Pra-immunoreactive"/>
</dbReference>
<evidence type="ECO:0000259" key="7">
    <source>
        <dbReference type="Pfam" id="PF06271"/>
    </source>
</evidence>
<dbReference type="GO" id="GO:0005886">
    <property type="term" value="C:plasma membrane"/>
    <property type="evidence" value="ECO:0007669"/>
    <property type="project" value="UniProtKB-SubCell"/>
</dbReference>
<evidence type="ECO:0000256" key="4">
    <source>
        <dbReference type="ARBA" id="ARBA00022989"/>
    </source>
</evidence>
<dbReference type="PANTHER" id="PTHR36115:SF4">
    <property type="entry name" value="MEMBRANE PROTEIN"/>
    <property type="match status" value="1"/>
</dbReference>
<accession>E3BPG8</accession>
<dbReference type="STRING" id="796620.VIBC2010_04072"/>
<keyword evidence="9" id="KW-1185">Reference proteome</keyword>
<dbReference type="eggNOG" id="COG1714">
    <property type="taxonomic scope" value="Bacteria"/>
</dbReference>
<keyword evidence="4 6" id="KW-1133">Transmembrane helix</keyword>
<dbReference type="Pfam" id="PF06271">
    <property type="entry name" value="RDD"/>
    <property type="match status" value="1"/>
</dbReference>
<evidence type="ECO:0000256" key="2">
    <source>
        <dbReference type="ARBA" id="ARBA00022475"/>
    </source>
</evidence>
<keyword evidence="2" id="KW-1003">Cell membrane</keyword>
<feature type="domain" description="RDD" evidence="7">
    <location>
        <begin position="9"/>
        <end position="135"/>
    </location>
</feature>
<gene>
    <name evidence="8" type="ORF">VIBC2010_04072</name>
</gene>
<protein>
    <submittedName>
        <fullName evidence="8">RDD domain-containing protein</fullName>
    </submittedName>
</protein>
<feature type="transmembrane region" description="Helical" evidence="6">
    <location>
        <begin position="104"/>
        <end position="122"/>
    </location>
</feature>
<dbReference type="PANTHER" id="PTHR36115">
    <property type="entry name" value="PROLINE-RICH ANTIGEN HOMOLOG-RELATED"/>
    <property type="match status" value="1"/>
</dbReference>
<sequence>MKLGRYQEYAGFWIRSAAAIIDTVILLMLILPMIYLIYSSYYLGSERSIDGGWETLFSWLFPFVLTVLFWTYRSATPGKMILKLKIVDAKTGEPLSITQSIIRYLGYYLSSIMCLGFIWIIFSRKKQGWHDMLAGTVVVRTENRDVPDVDLENNA</sequence>
<evidence type="ECO:0000313" key="9">
    <source>
        <dbReference type="Proteomes" id="UP000002943"/>
    </source>
</evidence>
<evidence type="ECO:0000313" key="8">
    <source>
        <dbReference type="EMBL" id="EFP95057.1"/>
    </source>
</evidence>
<comment type="caution">
    <text evidence="8">The sequence shown here is derived from an EMBL/GenBank/DDBJ whole genome shotgun (WGS) entry which is preliminary data.</text>
</comment>
<evidence type="ECO:0000256" key="1">
    <source>
        <dbReference type="ARBA" id="ARBA00004651"/>
    </source>
</evidence>
<reference evidence="8 9" key="1">
    <citation type="journal article" date="2012" name="Int. J. Syst. Evol. Microbiol.">
        <title>Vibrio caribbeanicus sp. nov., isolated from the marine sponge Scleritoderma cyanea.</title>
        <authorList>
            <person name="Hoffmann M."/>
            <person name="Monday S.R."/>
            <person name="Allard M.W."/>
            <person name="Strain E.A."/>
            <person name="Whittaker P."/>
            <person name="Naum M."/>
            <person name="McCarthy P.J."/>
            <person name="Lopez J.V."/>
            <person name="Fischer M."/>
            <person name="Brown E.W."/>
        </authorList>
    </citation>
    <scope>NUCLEOTIDE SEQUENCE [LARGE SCALE GENOMIC DNA]</scope>
    <source>
        <strain evidence="8 9">ATCC BAA-2122</strain>
    </source>
</reference>
<keyword evidence="3 6" id="KW-0812">Transmembrane</keyword>
<name>E3BPG8_9VIBR</name>
<comment type="subcellular location">
    <subcellularLocation>
        <location evidence="1">Cell membrane</location>
        <topology evidence="1">Multi-pass membrane protein</topology>
    </subcellularLocation>
</comment>
<evidence type="ECO:0000256" key="5">
    <source>
        <dbReference type="ARBA" id="ARBA00023136"/>
    </source>
</evidence>
<dbReference type="OrthoDB" id="9793824at2"/>
<dbReference type="RefSeq" id="WP_009603071.1">
    <property type="nucleotide sequence ID" value="NZ_AEIU01000108.1"/>
</dbReference>
<feature type="transmembrane region" description="Helical" evidence="6">
    <location>
        <begin position="56"/>
        <end position="75"/>
    </location>
</feature>
<proteinExistence type="predicted"/>
<organism evidence="8 9">
    <name type="scientific">Vibrio caribbeanicus ATCC BAA-2122</name>
    <dbReference type="NCBI Taxonomy" id="796620"/>
    <lineage>
        <taxon>Bacteria</taxon>
        <taxon>Pseudomonadati</taxon>
        <taxon>Pseudomonadota</taxon>
        <taxon>Gammaproteobacteria</taxon>
        <taxon>Vibrionales</taxon>
        <taxon>Vibrionaceae</taxon>
        <taxon>Vibrio</taxon>
    </lineage>
</organism>
<evidence type="ECO:0000256" key="6">
    <source>
        <dbReference type="SAM" id="Phobius"/>
    </source>
</evidence>
<dbReference type="EMBL" id="AEIU01000108">
    <property type="protein sequence ID" value="EFP95057.1"/>
    <property type="molecule type" value="Genomic_DNA"/>
</dbReference>